<gene>
    <name evidence="1" type="ORF">LCGC14_2973070</name>
</gene>
<reference evidence="1" key="1">
    <citation type="journal article" date="2015" name="Nature">
        <title>Complex archaea that bridge the gap between prokaryotes and eukaryotes.</title>
        <authorList>
            <person name="Spang A."/>
            <person name="Saw J.H."/>
            <person name="Jorgensen S.L."/>
            <person name="Zaremba-Niedzwiedzka K."/>
            <person name="Martijn J."/>
            <person name="Lind A.E."/>
            <person name="van Eijk R."/>
            <person name="Schleper C."/>
            <person name="Guy L."/>
            <person name="Ettema T.J."/>
        </authorList>
    </citation>
    <scope>NUCLEOTIDE SEQUENCE</scope>
</reference>
<evidence type="ECO:0000313" key="1">
    <source>
        <dbReference type="EMBL" id="KKK65545.1"/>
    </source>
</evidence>
<dbReference type="EMBL" id="LAZR01060502">
    <property type="protein sequence ID" value="KKK65545.1"/>
    <property type="molecule type" value="Genomic_DNA"/>
</dbReference>
<name>A0A0F8XWA3_9ZZZZ</name>
<dbReference type="AlphaFoldDB" id="A0A0F8XWA3"/>
<sequence>AALRFDWPAEYTTGNKAIEVTAHSGDVLRIWFTLNDRREVVDVCLETIVRHVCRGEVCPELMARALAAAGRSECGDPQGP</sequence>
<organism evidence="1">
    <name type="scientific">marine sediment metagenome</name>
    <dbReference type="NCBI Taxonomy" id="412755"/>
    <lineage>
        <taxon>unclassified sequences</taxon>
        <taxon>metagenomes</taxon>
        <taxon>ecological metagenomes</taxon>
    </lineage>
</organism>
<protein>
    <submittedName>
        <fullName evidence="1">Uncharacterized protein</fullName>
    </submittedName>
</protein>
<comment type="caution">
    <text evidence="1">The sequence shown here is derived from an EMBL/GenBank/DDBJ whole genome shotgun (WGS) entry which is preliminary data.</text>
</comment>
<proteinExistence type="predicted"/>
<accession>A0A0F8XWA3</accession>
<feature type="non-terminal residue" evidence="1">
    <location>
        <position position="1"/>
    </location>
</feature>